<dbReference type="RefSeq" id="YP_001687028.1">
    <property type="nucleotide sequence ID" value="NC_010356.1"/>
</dbReference>
<accession>B0YLN4</accession>
<keyword evidence="3" id="KW-1185">Reference proteome</keyword>
<organismHost>
    <name type="scientific">Glossina</name>
    <name type="common">tsetse flies</name>
    <dbReference type="NCBI Taxonomy" id="7393"/>
</organismHost>
<reference evidence="2 3" key="2">
    <citation type="journal article" date="2008" name="J. Virol.">
        <title>Genome analysis of a Glossina pallidipes salivary gland hypertrophy virus reveals a novel, large, double-stranded circular DNA virus.</title>
        <authorList>
            <person name="Abd-Alla A.M."/>
            <person name="Cousserans F."/>
            <person name="Parker A.G."/>
            <person name="Jehle J.A."/>
            <person name="Parker N.J."/>
            <person name="Vlak J.M."/>
            <person name="Robinson A.S."/>
            <person name="Bergoin M."/>
        </authorList>
    </citation>
    <scope>NUCLEOTIDE SEQUENCE [LARGE SCALE GENOMIC DNA]</scope>
    <source>
        <strain evidence="3">Isolate Glossina pallidipes/Ethiopia/Seibersdorf/-</strain>
    </source>
</reference>
<reference evidence="2 3" key="1">
    <citation type="journal article" date="2007" name="J. Virol. Methods">
        <title>Development of a non-destructive PCR method for detection of the salivary gland hypertrophy virus (SGHV) in tsetse flies.</title>
        <authorList>
            <person name="Abd-Alla A."/>
            <person name="Bossin H."/>
            <person name="Cousserans F."/>
            <person name="Parker A."/>
            <person name="Bergoin M."/>
            <person name="Robinson A."/>
        </authorList>
    </citation>
    <scope>NUCLEOTIDE SEQUENCE [LARGE SCALE GENOMIC DNA]</scope>
    <source>
        <strain evidence="3">Isolate Glossina pallidipes/Ethiopia/Seibersdorf/-</strain>
    </source>
</reference>
<dbReference type="KEGG" id="vg:5950872"/>
<sequence>MNCYKFNRNKIEKLQQYNKFINCSKVKKILTDDNGNDSNESDIEDDISSDEEDEQQYETINNYLQDIENKKKLAQIEYDNNNGDFLFSHTTETSFILTLIKNNPKLKTLQHPKRGETIWHRNHWLYYFLNDSDSSIANLCDFYGVTVENNYINRKIESNTYCDCYYNGNCEGPCDNCNKKTFQNNKNKNNNDNAYMFSPME</sequence>
<proteinExistence type="predicted"/>
<feature type="region of interest" description="Disordered" evidence="1">
    <location>
        <begin position="33"/>
        <end position="54"/>
    </location>
</feature>
<feature type="compositionally biased region" description="Acidic residues" evidence="1">
    <location>
        <begin position="39"/>
        <end position="54"/>
    </location>
</feature>
<dbReference type="GeneID" id="5950872"/>
<name>B0YLN4_GHVS</name>
<dbReference type="Proteomes" id="UP000011301">
    <property type="component" value="Segment"/>
</dbReference>
<evidence type="ECO:0000313" key="3">
    <source>
        <dbReference type="Proteomes" id="UP000011301"/>
    </source>
</evidence>
<gene>
    <name evidence="2" type="ORF">SGHV080</name>
</gene>
<evidence type="ECO:0000313" key="2">
    <source>
        <dbReference type="EMBL" id="ABQ08853.1"/>
    </source>
</evidence>
<protein>
    <submittedName>
        <fullName evidence="2">Uncharacterized protein</fullName>
    </submittedName>
</protein>
<evidence type="ECO:0000256" key="1">
    <source>
        <dbReference type="SAM" id="MobiDB-lite"/>
    </source>
</evidence>
<dbReference type="EMBL" id="EF568108">
    <property type="protein sequence ID" value="ABQ08853.1"/>
    <property type="molecule type" value="Genomic_DNA"/>
</dbReference>
<organism evidence="2 3">
    <name type="scientific">Glossina hytrovirus (isolate Glossina pallidipes/Ethiopia/Seibersdorf/-)</name>
    <name type="common">GHV</name>
    <dbReference type="NCBI Taxonomy" id="379529"/>
    <lineage>
        <taxon>Viruses</taxon>
        <taxon>Viruses incertae sedis</taxon>
        <taxon>Naldaviricetes</taxon>
        <taxon>Lefavirales</taxon>
        <taxon>Hytrosaviridae</taxon>
        <taxon>Glossinavirus</taxon>
        <taxon>Glossinavirus glopallidipedis</taxon>
    </lineage>
</organism>